<dbReference type="PANTHER" id="PTHR43355:SF2">
    <property type="entry name" value="FLAVIN REDUCTASE (NADPH)"/>
    <property type="match status" value="1"/>
</dbReference>
<keyword evidence="3" id="KW-1185">Reference proteome</keyword>
<reference evidence="3" key="1">
    <citation type="journal article" date="2019" name="Int. J. Syst. Evol. Microbiol.">
        <title>The Global Catalogue of Microorganisms (GCM) 10K type strain sequencing project: providing services to taxonomists for standard genome sequencing and annotation.</title>
        <authorList>
            <consortium name="The Broad Institute Genomics Platform"/>
            <consortium name="The Broad Institute Genome Sequencing Center for Infectious Disease"/>
            <person name="Wu L."/>
            <person name="Ma J."/>
        </authorList>
    </citation>
    <scope>NUCLEOTIDE SEQUENCE [LARGE SCALE GENOMIC DNA]</scope>
    <source>
        <strain evidence="3">JCM 17839</strain>
    </source>
</reference>
<dbReference type="RefSeq" id="WP_345188698.1">
    <property type="nucleotide sequence ID" value="NZ_BAABGP010000024.1"/>
</dbReference>
<sequence length="240" mass="25603">MKLIIFGANGPTGRLLTDQALASGHEVTAVTRRPEAFGMRHDRLQVVGADVHDADAVDAALAGQDAVLSVLGVPYSRQPVTVYSEGTGNIMTAMRTHGVRRLVCVSASLTDPSLGPHGGFFVDKVAGPIVSYFGRTVYADMARMEALVRASALDWTIMRPNGLFETAQVTGYRLAEDYLDAAYTSRADLAAAMLHQLSSDAFLRKICAIGTVDEKPRLLALLLREGSSAKREGGPDADLA</sequence>
<dbReference type="Proteomes" id="UP001500731">
    <property type="component" value="Unassembled WGS sequence"/>
</dbReference>
<dbReference type="Pfam" id="PF13460">
    <property type="entry name" value="NAD_binding_10"/>
    <property type="match status" value="1"/>
</dbReference>
<dbReference type="InterPro" id="IPR016040">
    <property type="entry name" value="NAD(P)-bd_dom"/>
</dbReference>
<protein>
    <submittedName>
        <fullName evidence="2">SDR family oxidoreductase</fullName>
    </submittedName>
</protein>
<evidence type="ECO:0000313" key="3">
    <source>
        <dbReference type="Proteomes" id="UP001500731"/>
    </source>
</evidence>
<dbReference type="EMBL" id="BAABGP010000024">
    <property type="protein sequence ID" value="GAA4491161.1"/>
    <property type="molecule type" value="Genomic_DNA"/>
</dbReference>
<dbReference type="Gene3D" id="3.40.50.720">
    <property type="entry name" value="NAD(P)-binding Rossmann-like Domain"/>
    <property type="match status" value="1"/>
</dbReference>
<evidence type="ECO:0000313" key="2">
    <source>
        <dbReference type="EMBL" id="GAA4491161.1"/>
    </source>
</evidence>
<gene>
    <name evidence="2" type="ORF">GCM10023171_34600</name>
</gene>
<comment type="caution">
    <text evidence="2">The sequence shown here is derived from an EMBL/GenBank/DDBJ whole genome shotgun (WGS) entry which is preliminary data.</text>
</comment>
<accession>A0ABP8PTQ5</accession>
<proteinExistence type="predicted"/>
<dbReference type="InterPro" id="IPR036291">
    <property type="entry name" value="NAD(P)-bd_dom_sf"/>
</dbReference>
<dbReference type="InterPro" id="IPR051606">
    <property type="entry name" value="Polyketide_Oxido-like"/>
</dbReference>
<dbReference type="SUPFAM" id="SSF51735">
    <property type="entry name" value="NAD(P)-binding Rossmann-fold domains"/>
    <property type="match status" value="1"/>
</dbReference>
<evidence type="ECO:0000259" key="1">
    <source>
        <dbReference type="Pfam" id="PF13460"/>
    </source>
</evidence>
<dbReference type="PANTHER" id="PTHR43355">
    <property type="entry name" value="FLAVIN REDUCTASE (NADPH)"/>
    <property type="match status" value="1"/>
</dbReference>
<organism evidence="2 3">
    <name type="scientific">Microbacterium panaciterrae</name>
    <dbReference type="NCBI Taxonomy" id="985759"/>
    <lineage>
        <taxon>Bacteria</taxon>
        <taxon>Bacillati</taxon>
        <taxon>Actinomycetota</taxon>
        <taxon>Actinomycetes</taxon>
        <taxon>Micrococcales</taxon>
        <taxon>Microbacteriaceae</taxon>
        <taxon>Microbacterium</taxon>
    </lineage>
</organism>
<feature type="domain" description="NAD(P)-binding" evidence="1">
    <location>
        <begin position="7"/>
        <end position="199"/>
    </location>
</feature>
<name>A0ABP8PTQ5_9MICO</name>